<comment type="caution">
    <text evidence="1">The sequence shown here is derived from an EMBL/GenBank/DDBJ whole genome shotgun (WGS) entry which is preliminary data.</text>
</comment>
<name>A0ACC1D940_9NEOP</name>
<dbReference type="EMBL" id="CM034392">
    <property type="protein sequence ID" value="KAJ0180335.1"/>
    <property type="molecule type" value="Genomic_DNA"/>
</dbReference>
<reference evidence="1 2" key="1">
    <citation type="journal article" date="2021" name="Front. Genet.">
        <title>Chromosome-Level Genome Assembly Reveals Significant Gene Expansion in the Toll and IMD Signaling Pathways of Dendrolimus kikuchii.</title>
        <authorList>
            <person name="Zhou J."/>
            <person name="Wu P."/>
            <person name="Xiong Z."/>
            <person name="Liu N."/>
            <person name="Zhao N."/>
            <person name="Ji M."/>
            <person name="Qiu Y."/>
            <person name="Yang B."/>
        </authorList>
    </citation>
    <scope>NUCLEOTIDE SEQUENCE [LARGE SCALE GENOMIC DNA]</scope>
    <source>
        <strain evidence="1">Ann1</strain>
    </source>
</reference>
<proteinExistence type="predicted"/>
<keyword evidence="2" id="KW-1185">Reference proteome</keyword>
<gene>
    <name evidence="1" type="ORF">K1T71_003739</name>
</gene>
<evidence type="ECO:0000313" key="1">
    <source>
        <dbReference type="EMBL" id="KAJ0180335.1"/>
    </source>
</evidence>
<protein>
    <submittedName>
        <fullName evidence="1">Uncharacterized protein</fullName>
    </submittedName>
</protein>
<accession>A0ACC1D940</accession>
<dbReference type="Proteomes" id="UP000824533">
    <property type="component" value="Linkage Group LG06"/>
</dbReference>
<sequence>MPDSQEQGLSPQMGTTATRYAFFPLIFVDSVTSNKANLPGLNPACQVSMN</sequence>
<organism evidence="1 2">
    <name type="scientific">Dendrolimus kikuchii</name>
    <dbReference type="NCBI Taxonomy" id="765133"/>
    <lineage>
        <taxon>Eukaryota</taxon>
        <taxon>Metazoa</taxon>
        <taxon>Ecdysozoa</taxon>
        <taxon>Arthropoda</taxon>
        <taxon>Hexapoda</taxon>
        <taxon>Insecta</taxon>
        <taxon>Pterygota</taxon>
        <taxon>Neoptera</taxon>
        <taxon>Endopterygota</taxon>
        <taxon>Lepidoptera</taxon>
        <taxon>Glossata</taxon>
        <taxon>Ditrysia</taxon>
        <taxon>Bombycoidea</taxon>
        <taxon>Lasiocampidae</taxon>
        <taxon>Dendrolimus</taxon>
    </lineage>
</organism>
<evidence type="ECO:0000313" key="2">
    <source>
        <dbReference type="Proteomes" id="UP000824533"/>
    </source>
</evidence>